<feature type="compositionally biased region" description="Basic and acidic residues" evidence="1">
    <location>
        <begin position="95"/>
        <end position="107"/>
    </location>
</feature>
<dbReference type="VEuPathDB" id="TriTrypDB:TvY486_0806910"/>
<dbReference type="AlphaFoldDB" id="G0TZQ6"/>
<feature type="compositionally biased region" description="Polar residues" evidence="1">
    <location>
        <begin position="359"/>
        <end position="372"/>
    </location>
</feature>
<feature type="compositionally biased region" description="Low complexity" evidence="1">
    <location>
        <begin position="39"/>
        <end position="61"/>
    </location>
</feature>
<protein>
    <submittedName>
        <fullName evidence="2">Uncharacterized protein</fullName>
    </submittedName>
</protein>
<gene>
    <name evidence="2" type="ORF">TVY486_0806910</name>
</gene>
<sequence length="551" mass="60154">MRPNDFSCLGPDQFTWEGAKKQSKLRFTSHWGVQGVGSGASMSSNASDNDANNGSNSNPSARHYGGGSKEGEYRHNWWISSHQGNPVEFGLQSDGDGRTSHAFDERQSQSVSDLLLKLNEGLTFRRDVDQCDLPPTLLEITTGLGGKTGGVKTVTPKYTHSNTSISAPDTTAREVGANAINPSDRSSRNVYSSYQRGGDASCPSSSAAGIAYSHTASEGASFVPPVESSIHYSVTEGRENESGVLSAGTRNTVCAPWSRSGCAIVADSLRAPEQQQGGTAPSATLVASAGVYTESCVKYSHKVPVQPVTSFEKATGSIIEAAGLPASIVSLVDYITEGQPDFLMKQKREVEEAKRESQQPHQTYTLKSHGTARPQYTQWHSQEQEKTSSTHIQPLRPQWSLASPLSGDVGELASAPQVNGLSLWSVAQKQKTYSKLLSDLLYFHADFFPPPPPPRVPPAERRARAERWYHYASKWNITHLLPPPPRTPLPEMATEAREGLPHLTCVPYYGEGWLRRSERWFAVVQQQFNYPRESIVIPLSPQTVVQHAICC</sequence>
<feature type="region of interest" description="Disordered" evidence="1">
    <location>
        <begin position="352"/>
        <end position="372"/>
    </location>
</feature>
<evidence type="ECO:0000313" key="2">
    <source>
        <dbReference type="EMBL" id="CCC50084.1"/>
    </source>
</evidence>
<evidence type="ECO:0000256" key="1">
    <source>
        <dbReference type="SAM" id="MobiDB-lite"/>
    </source>
</evidence>
<proteinExistence type="predicted"/>
<feature type="region of interest" description="Disordered" evidence="1">
    <location>
        <begin position="38"/>
        <end position="69"/>
    </location>
</feature>
<dbReference type="EMBL" id="HE573024">
    <property type="protein sequence ID" value="CCC50084.1"/>
    <property type="molecule type" value="Genomic_DNA"/>
</dbReference>
<accession>G0TZQ6</accession>
<organism evidence="2">
    <name type="scientific">Trypanosoma vivax (strain Y486)</name>
    <dbReference type="NCBI Taxonomy" id="1055687"/>
    <lineage>
        <taxon>Eukaryota</taxon>
        <taxon>Discoba</taxon>
        <taxon>Euglenozoa</taxon>
        <taxon>Kinetoplastea</taxon>
        <taxon>Metakinetoplastina</taxon>
        <taxon>Trypanosomatida</taxon>
        <taxon>Trypanosomatidae</taxon>
        <taxon>Trypanosoma</taxon>
        <taxon>Duttonella</taxon>
    </lineage>
</organism>
<name>G0TZQ6_TRYVY</name>
<reference evidence="2" key="1">
    <citation type="journal article" date="2012" name="Proc. Natl. Acad. Sci. U.S.A.">
        <title>Antigenic diversity is generated by distinct evolutionary mechanisms in African trypanosome species.</title>
        <authorList>
            <person name="Jackson A.P."/>
            <person name="Berry A."/>
            <person name="Aslett M."/>
            <person name="Allison H.C."/>
            <person name="Burton P."/>
            <person name="Vavrova-Anderson J."/>
            <person name="Brown R."/>
            <person name="Browne H."/>
            <person name="Corton N."/>
            <person name="Hauser H."/>
            <person name="Gamble J."/>
            <person name="Gilderthorp R."/>
            <person name="Marcello L."/>
            <person name="McQuillan J."/>
            <person name="Otto T.D."/>
            <person name="Quail M.A."/>
            <person name="Sanders M.J."/>
            <person name="van Tonder A."/>
            <person name="Ginger M.L."/>
            <person name="Field M.C."/>
            <person name="Barry J.D."/>
            <person name="Hertz-Fowler C."/>
            <person name="Berriman M."/>
        </authorList>
    </citation>
    <scope>NUCLEOTIDE SEQUENCE</scope>
    <source>
        <strain evidence="2">Y486</strain>
    </source>
</reference>
<feature type="region of interest" description="Disordered" evidence="1">
    <location>
        <begin position="88"/>
        <end position="107"/>
    </location>
</feature>